<dbReference type="AlphaFoldDB" id="A0A165E118"/>
<evidence type="ECO:0000313" key="2">
    <source>
        <dbReference type="Proteomes" id="UP000076842"/>
    </source>
</evidence>
<dbReference type="Gene3D" id="3.10.20.90">
    <property type="entry name" value="Phosphatidylinositol 3-kinase Catalytic Subunit, Chain A, domain 1"/>
    <property type="match status" value="1"/>
</dbReference>
<dbReference type="Proteomes" id="UP000076842">
    <property type="component" value="Unassembled WGS sequence"/>
</dbReference>
<protein>
    <recommendedName>
        <fullName evidence="3">Rad60/SUMO-like domain-containing protein</fullName>
    </recommendedName>
</protein>
<evidence type="ECO:0000313" key="1">
    <source>
        <dbReference type="EMBL" id="KZT53889.1"/>
    </source>
</evidence>
<dbReference type="InParanoid" id="A0A165E118"/>
<accession>A0A165E118</accession>
<name>A0A165E118_9BASI</name>
<dbReference type="EMBL" id="KV424026">
    <property type="protein sequence ID" value="KZT53889.1"/>
    <property type="molecule type" value="Genomic_DNA"/>
</dbReference>
<reference evidence="1 2" key="1">
    <citation type="journal article" date="2016" name="Mol. Biol. Evol.">
        <title>Comparative Genomics of Early-Diverging Mushroom-Forming Fungi Provides Insights into the Origins of Lignocellulose Decay Capabilities.</title>
        <authorList>
            <person name="Nagy L.G."/>
            <person name="Riley R."/>
            <person name="Tritt A."/>
            <person name="Adam C."/>
            <person name="Daum C."/>
            <person name="Floudas D."/>
            <person name="Sun H."/>
            <person name="Yadav J.S."/>
            <person name="Pangilinan J."/>
            <person name="Larsson K.H."/>
            <person name="Matsuura K."/>
            <person name="Barry K."/>
            <person name="Labutti K."/>
            <person name="Kuo R."/>
            <person name="Ohm R.A."/>
            <person name="Bhattacharya S.S."/>
            <person name="Shirouzu T."/>
            <person name="Yoshinaga Y."/>
            <person name="Martin F.M."/>
            <person name="Grigoriev I.V."/>
            <person name="Hibbett D.S."/>
        </authorList>
    </citation>
    <scope>NUCLEOTIDE SEQUENCE [LARGE SCALE GENOMIC DNA]</scope>
    <source>
        <strain evidence="1 2">HHB12733</strain>
    </source>
</reference>
<dbReference type="InterPro" id="IPR029071">
    <property type="entry name" value="Ubiquitin-like_domsf"/>
</dbReference>
<dbReference type="SUPFAM" id="SSF54236">
    <property type="entry name" value="Ubiquitin-like"/>
    <property type="match status" value="1"/>
</dbReference>
<proteinExistence type="predicted"/>
<gene>
    <name evidence="1" type="ORF">CALCODRAFT_519751</name>
</gene>
<keyword evidence="2" id="KW-1185">Reference proteome</keyword>
<organism evidence="1 2">
    <name type="scientific">Calocera cornea HHB12733</name>
    <dbReference type="NCBI Taxonomy" id="1353952"/>
    <lineage>
        <taxon>Eukaryota</taxon>
        <taxon>Fungi</taxon>
        <taxon>Dikarya</taxon>
        <taxon>Basidiomycota</taxon>
        <taxon>Agaricomycotina</taxon>
        <taxon>Dacrymycetes</taxon>
        <taxon>Dacrymycetales</taxon>
        <taxon>Dacrymycetaceae</taxon>
        <taxon>Calocera</taxon>
    </lineage>
</organism>
<sequence>MPKAAVPSIRIALMSNKKKTYLVPLKKVCTWPLAEQTIKLLFPGLFKPFVVYNESDDVIHHSDWSLYALEQTTFYVENRPEARLDVHLEDSDGNRQRYSVKQSRKVQKVADLFAEYCKKTDKTVKVWKKGHRVHLSQSWEEAGIVSGDVLKVYWADEEES</sequence>
<evidence type="ECO:0008006" key="3">
    <source>
        <dbReference type="Google" id="ProtNLM"/>
    </source>
</evidence>